<evidence type="ECO:0000256" key="2">
    <source>
        <dbReference type="ARBA" id="ARBA00004370"/>
    </source>
</evidence>
<dbReference type="EMBL" id="UOEI01000231">
    <property type="protein sequence ID" value="VAV98346.1"/>
    <property type="molecule type" value="Genomic_DNA"/>
</dbReference>
<dbReference type="AlphaFoldDB" id="A0A3B0SBM6"/>
<organism evidence="15">
    <name type="scientific">hydrothermal vent metagenome</name>
    <dbReference type="NCBI Taxonomy" id="652676"/>
    <lineage>
        <taxon>unclassified sequences</taxon>
        <taxon>metagenomes</taxon>
        <taxon>ecological metagenomes</taxon>
    </lineage>
</organism>
<name>A0A3B0SBM6_9ZZZZ</name>
<evidence type="ECO:0000256" key="5">
    <source>
        <dbReference type="ARBA" id="ARBA00022679"/>
    </source>
</evidence>
<sequence>MAIPPRTPGRVKGGGRSGLLSATLVFIAVLAVTVVVAVATQRIIDRQIEARIVLNSEALVTSIEGAMQDVDQYLSSFTGLFEASDDVTIDEYERFMDEVGLARGMRGMGYAPILPARELAAFQKRIAEKIPGYEVFEIDADGNRVAVRPRNVYFPIEYFDPPGAVGRPLGFDAGSPPGRIAYVMKSIATGGAVATPIVSLATTGEEGFIVYHPVVGDSGTVVGLVLAPFVLTDVTSEWVPAGLTAVLSWTVRDVTDAAVNQGEALSGAMHTAILPPEDTGIVHSDTINVAGRLWQIDSKAAPGSMLLADTDRGWWILLTGVVMGLLAAATMYLFSHRAVVMREVASLSEAINAKNQFIAAVAHKLGTPLTGVLGFAEVLRDQGREMSSEEQRDLIEALADEAATLATIHEDLVVMGRVEYGTLELEAVPTDVGPHIAAVLEAFDLSEDVSLEIPDSVRPAIADPGKLRQVVRNLITNAVAHGGPNVDIVVESRADAIVIDVIDDGEGVPLERFWDIFGPYLPSDDTERCGPQPLALGLSVSKALAQRMGGDLTYRRLRDTTVFEFTLPAEVSGRSDASGETSSLRTEAASRS</sequence>
<evidence type="ECO:0000259" key="14">
    <source>
        <dbReference type="PROSITE" id="PS50839"/>
    </source>
</evidence>
<dbReference type="PRINTS" id="PR00344">
    <property type="entry name" value="BCTRLSENSOR"/>
</dbReference>
<evidence type="ECO:0000256" key="8">
    <source>
        <dbReference type="ARBA" id="ARBA00022989"/>
    </source>
</evidence>
<keyword evidence="10 12" id="KW-0472">Membrane</keyword>
<feature type="domain" description="Histidine kinase" evidence="13">
    <location>
        <begin position="360"/>
        <end position="571"/>
    </location>
</feature>
<dbReference type="Gene3D" id="1.10.287.130">
    <property type="match status" value="1"/>
</dbReference>
<evidence type="ECO:0000256" key="10">
    <source>
        <dbReference type="ARBA" id="ARBA00023136"/>
    </source>
</evidence>
<keyword evidence="8 12" id="KW-1133">Transmembrane helix</keyword>
<keyword evidence="5" id="KW-0808">Transferase</keyword>
<gene>
    <name evidence="15" type="ORF">MNBD_ACTINO01-2218</name>
</gene>
<dbReference type="InterPro" id="IPR042240">
    <property type="entry name" value="CHASE_sf"/>
</dbReference>
<keyword evidence="7" id="KW-0418">Kinase</keyword>
<dbReference type="Pfam" id="PF03924">
    <property type="entry name" value="CHASE"/>
    <property type="match status" value="1"/>
</dbReference>
<dbReference type="SMART" id="SM00387">
    <property type="entry name" value="HATPase_c"/>
    <property type="match status" value="1"/>
</dbReference>
<keyword evidence="4" id="KW-0597">Phosphoprotein</keyword>
<evidence type="ECO:0000256" key="11">
    <source>
        <dbReference type="SAM" id="MobiDB-lite"/>
    </source>
</evidence>
<comment type="catalytic activity">
    <reaction evidence="1">
        <text>ATP + protein L-histidine = ADP + protein N-phospho-L-histidine.</text>
        <dbReference type="EC" id="2.7.13.3"/>
    </reaction>
</comment>
<dbReference type="InterPro" id="IPR005467">
    <property type="entry name" value="His_kinase_dom"/>
</dbReference>
<dbReference type="InterPro" id="IPR050736">
    <property type="entry name" value="Sensor_HK_Regulatory"/>
</dbReference>
<evidence type="ECO:0000256" key="7">
    <source>
        <dbReference type="ARBA" id="ARBA00022777"/>
    </source>
</evidence>
<evidence type="ECO:0000256" key="4">
    <source>
        <dbReference type="ARBA" id="ARBA00022553"/>
    </source>
</evidence>
<proteinExistence type="predicted"/>
<accession>A0A3B0SBM6</accession>
<keyword evidence="6 12" id="KW-0812">Transmembrane</keyword>
<dbReference type="CDD" id="cd00082">
    <property type="entry name" value="HisKA"/>
    <property type="match status" value="1"/>
</dbReference>
<dbReference type="PROSITE" id="PS50839">
    <property type="entry name" value="CHASE"/>
    <property type="match status" value="1"/>
</dbReference>
<dbReference type="SUPFAM" id="SSF47384">
    <property type="entry name" value="Homodimeric domain of signal transducing histidine kinase"/>
    <property type="match status" value="1"/>
</dbReference>
<dbReference type="Pfam" id="PF02518">
    <property type="entry name" value="HATPase_c"/>
    <property type="match status" value="1"/>
</dbReference>
<dbReference type="SMART" id="SM00388">
    <property type="entry name" value="HisKA"/>
    <property type="match status" value="1"/>
</dbReference>
<feature type="region of interest" description="Disordered" evidence="11">
    <location>
        <begin position="572"/>
        <end position="592"/>
    </location>
</feature>
<evidence type="ECO:0000256" key="9">
    <source>
        <dbReference type="ARBA" id="ARBA00023012"/>
    </source>
</evidence>
<comment type="subcellular location">
    <subcellularLocation>
        <location evidence="2">Membrane</location>
    </subcellularLocation>
</comment>
<feature type="compositionally biased region" description="Polar residues" evidence="11">
    <location>
        <begin position="578"/>
        <end position="592"/>
    </location>
</feature>
<dbReference type="InterPro" id="IPR036097">
    <property type="entry name" value="HisK_dim/P_sf"/>
</dbReference>
<dbReference type="InterPro" id="IPR003594">
    <property type="entry name" value="HATPase_dom"/>
</dbReference>
<dbReference type="PANTHER" id="PTHR43711">
    <property type="entry name" value="TWO-COMPONENT HISTIDINE KINASE"/>
    <property type="match status" value="1"/>
</dbReference>
<dbReference type="Gene3D" id="3.30.565.10">
    <property type="entry name" value="Histidine kinase-like ATPase, C-terminal domain"/>
    <property type="match status" value="1"/>
</dbReference>
<dbReference type="SMART" id="SM01079">
    <property type="entry name" value="CHASE"/>
    <property type="match status" value="1"/>
</dbReference>
<feature type="domain" description="CHASE" evidence="14">
    <location>
        <begin position="153"/>
        <end position="239"/>
    </location>
</feature>
<dbReference type="PANTHER" id="PTHR43711:SF1">
    <property type="entry name" value="HISTIDINE KINASE 1"/>
    <property type="match status" value="1"/>
</dbReference>
<dbReference type="GO" id="GO:0016020">
    <property type="term" value="C:membrane"/>
    <property type="evidence" value="ECO:0007669"/>
    <property type="project" value="UniProtKB-SubCell"/>
</dbReference>
<dbReference type="EC" id="2.7.13.3" evidence="3"/>
<evidence type="ECO:0000313" key="15">
    <source>
        <dbReference type="EMBL" id="VAV98346.1"/>
    </source>
</evidence>
<evidence type="ECO:0000259" key="13">
    <source>
        <dbReference type="PROSITE" id="PS50109"/>
    </source>
</evidence>
<reference evidence="15" key="1">
    <citation type="submission" date="2018-06" db="EMBL/GenBank/DDBJ databases">
        <authorList>
            <person name="Zhirakovskaya E."/>
        </authorList>
    </citation>
    <scope>NUCLEOTIDE SEQUENCE</scope>
</reference>
<evidence type="ECO:0000256" key="1">
    <source>
        <dbReference type="ARBA" id="ARBA00000085"/>
    </source>
</evidence>
<evidence type="ECO:0000256" key="3">
    <source>
        <dbReference type="ARBA" id="ARBA00012438"/>
    </source>
</evidence>
<evidence type="ECO:0000256" key="12">
    <source>
        <dbReference type="SAM" id="Phobius"/>
    </source>
</evidence>
<dbReference type="SUPFAM" id="SSF55874">
    <property type="entry name" value="ATPase domain of HSP90 chaperone/DNA topoisomerase II/histidine kinase"/>
    <property type="match status" value="1"/>
</dbReference>
<feature type="transmembrane region" description="Helical" evidence="12">
    <location>
        <begin position="20"/>
        <end position="39"/>
    </location>
</feature>
<dbReference type="InterPro" id="IPR004358">
    <property type="entry name" value="Sig_transdc_His_kin-like_C"/>
</dbReference>
<evidence type="ECO:0000256" key="6">
    <source>
        <dbReference type="ARBA" id="ARBA00022692"/>
    </source>
</evidence>
<keyword evidence="9" id="KW-0902">Two-component regulatory system</keyword>
<feature type="transmembrane region" description="Helical" evidence="12">
    <location>
        <begin position="314"/>
        <end position="334"/>
    </location>
</feature>
<dbReference type="Pfam" id="PF00512">
    <property type="entry name" value="HisKA"/>
    <property type="match status" value="1"/>
</dbReference>
<dbReference type="GO" id="GO:0000155">
    <property type="term" value="F:phosphorelay sensor kinase activity"/>
    <property type="evidence" value="ECO:0007669"/>
    <property type="project" value="InterPro"/>
</dbReference>
<protein>
    <recommendedName>
        <fullName evidence="3">histidine kinase</fullName>
        <ecNumber evidence="3">2.7.13.3</ecNumber>
    </recommendedName>
</protein>
<dbReference type="InterPro" id="IPR006189">
    <property type="entry name" value="CHASE_dom"/>
</dbReference>
<dbReference type="Gene3D" id="3.30.450.350">
    <property type="entry name" value="CHASE domain"/>
    <property type="match status" value="1"/>
</dbReference>
<dbReference type="InterPro" id="IPR003661">
    <property type="entry name" value="HisK_dim/P_dom"/>
</dbReference>
<dbReference type="PROSITE" id="PS50109">
    <property type="entry name" value="HIS_KIN"/>
    <property type="match status" value="1"/>
</dbReference>
<dbReference type="InterPro" id="IPR036890">
    <property type="entry name" value="HATPase_C_sf"/>
</dbReference>